<comment type="caution">
    <text evidence="3">The sequence shown here is derived from an EMBL/GenBank/DDBJ whole genome shotgun (WGS) entry which is preliminary data.</text>
</comment>
<organism evidence="3 4">
    <name type="scientific">Oleoguttula mirabilis</name>
    <dbReference type="NCBI Taxonomy" id="1507867"/>
    <lineage>
        <taxon>Eukaryota</taxon>
        <taxon>Fungi</taxon>
        <taxon>Dikarya</taxon>
        <taxon>Ascomycota</taxon>
        <taxon>Pezizomycotina</taxon>
        <taxon>Dothideomycetes</taxon>
        <taxon>Dothideomycetidae</taxon>
        <taxon>Mycosphaerellales</taxon>
        <taxon>Teratosphaeriaceae</taxon>
        <taxon>Oleoguttula</taxon>
    </lineage>
</organism>
<reference evidence="3 4" key="1">
    <citation type="submission" date="2021-11" db="EMBL/GenBank/DDBJ databases">
        <title>Black yeast isolated from Biological Soil Crust.</title>
        <authorList>
            <person name="Kurbessoian T."/>
        </authorList>
    </citation>
    <scope>NUCLEOTIDE SEQUENCE [LARGE SCALE GENOMIC DNA]</scope>
    <source>
        <strain evidence="3 4">CCFEE 5522</strain>
    </source>
</reference>
<keyword evidence="1" id="KW-0732">Signal</keyword>
<evidence type="ECO:0000313" key="3">
    <source>
        <dbReference type="EMBL" id="KAK4539288.1"/>
    </source>
</evidence>
<evidence type="ECO:0000313" key="4">
    <source>
        <dbReference type="Proteomes" id="UP001324427"/>
    </source>
</evidence>
<sequence>MLASLAPAWTLLVATAAASKCTNLIVPITVSAVSYTPTFPPFENHYQSVGFLTNITSRNVVESPSPIGGYLPVTESFNISVEYCAPSNASDTTDVQVLSHGLGFGKEYWSWGGAESQYSYVRAATAAGFATLSYDRIGNGLSSNPDPYTIQQGPIELAILAALTGKLRNGTIDSCVPKPKRKVYHIGHSFGSFLTNGLAAAYPTLSDGIVLTGYSTNLTWQTELLISMGFHLARENQPARFGDRSTGSVVPGDELAIQFIFFTYPYFDPAVAVAANAGKYPFSIGEILTTAILPQNATSFTGPVLVITGDADTIFCGADCYGILEQSAPFFPAAKPFQTYVQPHMGHGMNLHYNASGFYGVVTKFLEDASS</sequence>
<gene>
    <name evidence="3" type="ORF">LTR36_000814</name>
</gene>
<feature type="chain" id="PRO_5043877612" description="AB hydrolase-1 domain-containing protein" evidence="1">
    <location>
        <begin position="19"/>
        <end position="371"/>
    </location>
</feature>
<dbReference type="Proteomes" id="UP001324427">
    <property type="component" value="Unassembled WGS sequence"/>
</dbReference>
<dbReference type="AlphaFoldDB" id="A0AAV9J3X2"/>
<proteinExistence type="predicted"/>
<feature type="signal peptide" evidence="1">
    <location>
        <begin position="1"/>
        <end position="18"/>
    </location>
</feature>
<name>A0AAV9J3X2_9PEZI</name>
<dbReference type="Gene3D" id="3.40.50.1820">
    <property type="entry name" value="alpha/beta hydrolase"/>
    <property type="match status" value="1"/>
</dbReference>
<evidence type="ECO:0000256" key="1">
    <source>
        <dbReference type="SAM" id="SignalP"/>
    </source>
</evidence>
<dbReference type="Pfam" id="PF12697">
    <property type="entry name" value="Abhydrolase_6"/>
    <property type="match status" value="1"/>
</dbReference>
<evidence type="ECO:0000259" key="2">
    <source>
        <dbReference type="Pfam" id="PF12697"/>
    </source>
</evidence>
<keyword evidence="4" id="KW-1185">Reference proteome</keyword>
<dbReference type="EMBL" id="JAVFHQ010000103">
    <property type="protein sequence ID" value="KAK4539288.1"/>
    <property type="molecule type" value="Genomic_DNA"/>
</dbReference>
<dbReference type="InterPro" id="IPR029058">
    <property type="entry name" value="AB_hydrolase_fold"/>
</dbReference>
<feature type="domain" description="AB hydrolase-1" evidence="2">
    <location>
        <begin position="97"/>
        <end position="352"/>
    </location>
</feature>
<protein>
    <recommendedName>
        <fullName evidence="2">AB hydrolase-1 domain-containing protein</fullName>
    </recommendedName>
</protein>
<dbReference type="SUPFAM" id="SSF53474">
    <property type="entry name" value="alpha/beta-Hydrolases"/>
    <property type="match status" value="1"/>
</dbReference>
<dbReference type="InterPro" id="IPR000073">
    <property type="entry name" value="AB_hydrolase_1"/>
</dbReference>
<accession>A0AAV9J3X2</accession>